<evidence type="ECO:0000256" key="3">
    <source>
        <dbReference type="ARBA" id="ARBA00022448"/>
    </source>
</evidence>
<evidence type="ECO:0000313" key="9">
    <source>
        <dbReference type="Proteomes" id="UP000676951"/>
    </source>
</evidence>
<evidence type="ECO:0000259" key="7">
    <source>
        <dbReference type="PROSITE" id="PS50893"/>
    </source>
</evidence>
<dbReference type="Gene3D" id="3.40.50.300">
    <property type="entry name" value="P-loop containing nucleotide triphosphate hydrolases"/>
    <property type="match status" value="1"/>
</dbReference>
<dbReference type="GO" id="GO:0055052">
    <property type="term" value="C:ATP-binding cassette (ABC) transporter complex, substrate-binding subunit-containing"/>
    <property type="evidence" value="ECO:0007669"/>
    <property type="project" value="TreeGrafter"/>
</dbReference>
<dbReference type="PANTHER" id="PTHR43875">
    <property type="entry name" value="MALTODEXTRIN IMPORT ATP-BINDING PROTEIN MSMX"/>
    <property type="match status" value="1"/>
</dbReference>
<dbReference type="PROSITE" id="PS00211">
    <property type="entry name" value="ABC_TRANSPORTER_1"/>
    <property type="match status" value="1"/>
</dbReference>
<dbReference type="GO" id="GO:0005524">
    <property type="term" value="F:ATP binding"/>
    <property type="evidence" value="ECO:0007669"/>
    <property type="project" value="UniProtKB-KW"/>
</dbReference>
<dbReference type="InterPro" id="IPR047641">
    <property type="entry name" value="ABC_transpr_MalK/UgpC-like"/>
</dbReference>
<organism evidence="8 9">
    <name type="scientific">Bradyrhizobium sediminis</name>
    <dbReference type="NCBI Taxonomy" id="2840469"/>
    <lineage>
        <taxon>Bacteria</taxon>
        <taxon>Pseudomonadati</taxon>
        <taxon>Pseudomonadota</taxon>
        <taxon>Alphaproteobacteria</taxon>
        <taxon>Hyphomicrobiales</taxon>
        <taxon>Nitrobacteraceae</taxon>
        <taxon>Bradyrhizobium</taxon>
    </lineage>
</organism>
<dbReference type="PROSITE" id="PS50893">
    <property type="entry name" value="ABC_TRANSPORTER_2"/>
    <property type="match status" value="1"/>
</dbReference>
<dbReference type="InterPro" id="IPR012340">
    <property type="entry name" value="NA-bd_OB-fold"/>
</dbReference>
<evidence type="ECO:0000256" key="6">
    <source>
        <dbReference type="ARBA" id="ARBA00024722"/>
    </source>
</evidence>
<dbReference type="Gene3D" id="2.40.50.140">
    <property type="entry name" value="Nucleic acid-binding proteins"/>
    <property type="match status" value="1"/>
</dbReference>
<gene>
    <name evidence="8" type="ORF">KMZ93_15095</name>
</gene>
<evidence type="ECO:0000256" key="2">
    <source>
        <dbReference type="ARBA" id="ARBA00005417"/>
    </source>
</evidence>
<dbReference type="Gene3D" id="2.40.50.100">
    <property type="match status" value="1"/>
</dbReference>
<evidence type="ECO:0000256" key="1">
    <source>
        <dbReference type="ARBA" id="ARBA00004417"/>
    </source>
</evidence>
<evidence type="ECO:0000256" key="4">
    <source>
        <dbReference type="ARBA" id="ARBA00022741"/>
    </source>
</evidence>
<dbReference type="AlphaFoldDB" id="A0A975NVI3"/>
<dbReference type="Proteomes" id="UP000676951">
    <property type="component" value="Chromosome"/>
</dbReference>
<comment type="subcellular location">
    <subcellularLocation>
        <location evidence="1">Cell inner membrane</location>
        <topology evidence="1">Peripheral membrane protein</topology>
    </subcellularLocation>
</comment>
<proteinExistence type="inferred from homology"/>
<dbReference type="GO" id="GO:0140359">
    <property type="term" value="F:ABC-type transporter activity"/>
    <property type="evidence" value="ECO:0007669"/>
    <property type="project" value="UniProtKB-ARBA"/>
</dbReference>
<dbReference type="InterPro" id="IPR003593">
    <property type="entry name" value="AAA+_ATPase"/>
</dbReference>
<dbReference type="GO" id="GO:0016887">
    <property type="term" value="F:ATP hydrolysis activity"/>
    <property type="evidence" value="ECO:0007669"/>
    <property type="project" value="InterPro"/>
</dbReference>
<dbReference type="InterPro" id="IPR003439">
    <property type="entry name" value="ABC_transporter-like_ATP-bd"/>
</dbReference>
<name>A0A975NVI3_9BRAD</name>
<dbReference type="PANTHER" id="PTHR43875:SF1">
    <property type="entry name" value="OSMOPROTECTIVE COMPOUNDS UPTAKE ATP-BINDING PROTEIN GGTA"/>
    <property type="match status" value="1"/>
</dbReference>
<evidence type="ECO:0000256" key="5">
    <source>
        <dbReference type="ARBA" id="ARBA00022840"/>
    </source>
</evidence>
<accession>A0A975NVI3</accession>
<dbReference type="InterPro" id="IPR017871">
    <property type="entry name" value="ABC_transporter-like_CS"/>
</dbReference>
<dbReference type="InterPro" id="IPR027417">
    <property type="entry name" value="P-loop_NTPase"/>
</dbReference>
<keyword evidence="4" id="KW-0547">Nucleotide-binding</keyword>
<keyword evidence="3" id="KW-0813">Transport</keyword>
<comment type="function">
    <text evidence="6">Involved in beta-(1--&gt;2)glucan export. Transmembrane domains (TMD) form a pore in the inner membrane and the ATP-binding domain (NBD) is responsible for energy generation.</text>
</comment>
<dbReference type="Pfam" id="PF08402">
    <property type="entry name" value="TOBE_2"/>
    <property type="match status" value="1"/>
</dbReference>
<dbReference type="FunFam" id="3.40.50.300:FF:000042">
    <property type="entry name" value="Maltose/maltodextrin ABC transporter, ATP-binding protein"/>
    <property type="match status" value="1"/>
</dbReference>
<dbReference type="Pfam" id="PF00005">
    <property type="entry name" value="ABC_tran"/>
    <property type="match status" value="1"/>
</dbReference>
<dbReference type="RefSeq" id="WP_215602077.1">
    <property type="nucleotide sequence ID" value="NZ_CP076136.1"/>
</dbReference>
<reference evidence="8 9" key="1">
    <citation type="submission" date="2021-06" db="EMBL/GenBank/DDBJ databases">
        <title>Bradyrhizobium sp. S2-11-4 Genome sequencing.</title>
        <authorList>
            <person name="Jin L."/>
        </authorList>
    </citation>
    <scope>NUCLEOTIDE SEQUENCE [LARGE SCALE GENOMIC DNA]</scope>
    <source>
        <strain evidence="8 9">S2-11-4</strain>
    </source>
</reference>
<comment type="similarity">
    <text evidence="2">Belongs to the ABC transporter superfamily.</text>
</comment>
<keyword evidence="9" id="KW-1185">Reference proteome</keyword>
<keyword evidence="5 8" id="KW-0067">ATP-binding</keyword>
<feature type="domain" description="ABC transporter" evidence="7">
    <location>
        <begin position="4"/>
        <end position="252"/>
    </location>
</feature>
<sequence length="386" mass="41614">MAKIELSAIRKTFDSTEILKGIDLAIEDGEFIALIGPSGCGKSTLLRVIAGLEPQSSGEVRIEGVQVDGIRPSARNLAMVFQSYALYPHLTVFDNIAVPLRMRRHSALARTPVVGRLHPGRAGTERGIREEVERVAAQLELSALLKRKPGQLSGGQRQRVAVGRAIVRQPVGFLFDEPLSNLDAKLRVHMRAELAQLHRQLKATFVYVTHDQAEAMTMSSRIAVMIGGHIVQIGTPAEVYENPQDIRVAEFVGSPKINALPGVVRDDGGLEVLGRPLGLSTPATAGRCSVCVRPERMELGAGPGTITGTVVHLENLGAEAFVHVRVDRIDQPLLARVSPDRQLPAIGSPIHLGFSASAIRVFDTAGKRIEVAAPIRSGRVREKALG</sequence>
<dbReference type="EMBL" id="CP076136">
    <property type="protein sequence ID" value="QWG21354.1"/>
    <property type="molecule type" value="Genomic_DNA"/>
</dbReference>
<dbReference type="SUPFAM" id="SSF50331">
    <property type="entry name" value="MOP-like"/>
    <property type="match status" value="1"/>
</dbReference>
<dbReference type="InterPro" id="IPR008995">
    <property type="entry name" value="Mo/tungstate-bd_C_term_dom"/>
</dbReference>
<evidence type="ECO:0000313" key="8">
    <source>
        <dbReference type="EMBL" id="QWG21354.1"/>
    </source>
</evidence>
<dbReference type="SMART" id="SM00382">
    <property type="entry name" value="AAA"/>
    <property type="match status" value="1"/>
</dbReference>
<dbReference type="InterPro" id="IPR013611">
    <property type="entry name" value="Transp-assoc_OB_typ2"/>
</dbReference>
<dbReference type="SUPFAM" id="SSF52540">
    <property type="entry name" value="P-loop containing nucleoside triphosphate hydrolases"/>
    <property type="match status" value="1"/>
</dbReference>
<protein>
    <submittedName>
        <fullName evidence="8">ABC transporter ATP-binding protein</fullName>
    </submittedName>
</protein>